<evidence type="ECO:0000256" key="3">
    <source>
        <dbReference type="ARBA" id="ARBA00023082"/>
    </source>
</evidence>
<comment type="similarity">
    <text evidence="1">Belongs to the sigma-70 factor family. ECF subfamily.</text>
</comment>
<dbReference type="InterPro" id="IPR007627">
    <property type="entry name" value="RNA_pol_sigma70_r2"/>
</dbReference>
<evidence type="ECO:0000256" key="2">
    <source>
        <dbReference type="ARBA" id="ARBA00023015"/>
    </source>
</evidence>
<accession>A0A084JHV7</accession>
<dbReference type="GO" id="GO:0003677">
    <property type="term" value="F:DNA binding"/>
    <property type="evidence" value="ECO:0007669"/>
    <property type="project" value="InterPro"/>
</dbReference>
<gene>
    <name evidence="7" type="ORF">IO98_17855</name>
</gene>
<feature type="domain" description="RNA polymerase sigma-70 region 2" evidence="5">
    <location>
        <begin position="22"/>
        <end position="88"/>
    </location>
</feature>
<dbReference type="Pfam" id="PF04542">
    <property type="entry name" value="Sigma70_r2"/>
    <property type="match status" value="1"/>
</dbReference>
<dbReference type="InterPro" id="IPR036388">
    <property type="entry name" value="WH-like_DNA-bd_sf"/>
</dbReference>
<dbReference type="GO" id="GO:0006352">
    <property type="term" value="P:DNA-templated transcription initiation"/>
    <property type="evidence" value="ECO:0007669"/>
    <property type="project" value="InterPro"/>
</dbReference>
<dbReference type="NCBIfam" id="TIGR02937">
    <property type="entry name" value="sigma70-ECF"/>
    <property type="match status" value="1"/>
</dbReference>
<evidence type="ECO:0000259" key="5">
    <source>
        <dbReference type="Pfam" id="PF04542"/>
    </source>
</evidence>
<comment type="caution">
    <text evidence="7">The sequence shown here is derived from an EMBL/GenBank/DDBJ whole genome shotgun (WGS) entry which is preliminary data.</text>
</comment>
<protein>
    <submittedName>
        <fullName evidence="7">ECF subfamily RNA polymerase sigma-24 subunit</fullName>
    </submittedName>
</protein>
<dbReference type="Gene3D" id="1.10.1740.10">
    <property type="match status" value="1"/>
</dbReference>
<dbReference type="OrthoDB" id="9795666at2"/>
<keyword evidence="8" id="KW-1185">Reference proteome</keyword>
<dbReference type="Gene3D" id="1.10.10.10">
    <property type="entry name" value="Winged helix-like DNA-binding domain superfamily/Winged helix DNA-binding domain"/>
    <property type="match status" value="1"/>
</dbReference>
<keyword evidence="2" id="KW-0805">Transcription regulation</keyword>
<evidence type="ECO:0000259" key="6">
    <source>
        <dbReference type="Pfam" id="PF08281"/>
    </source>
</evidence>
<dbReference type="EMBL" id="JPME01000023">
    <property type="protein sequence ID" value="KEZ88541.1"/>
    <property type="molecule type" value="Genomic_DNA"/>
</dbReference>
<feature type="domain" description="RNA polymerase sigma factor 70 region 4 type 2" evidence="6">
    <location>
        <begin position="131"/>
        <end position="183"/>
    </location>
</feature>
<proteinExistence type="inferred from homology"/>
<dbReference type="SUPFAM" id="SSF88946">
    <property type="entry name" value="Sigma2 domain of RNA polymerase sigma factors"/>
    <property type="match status" value="1"/>
</dbReference>
<dbReference type="AlphaFoldDB" id="A0A084JHV7"/>
<dbReference type="InterPro" id="IPR013324">
    <property type="entry name" value="RNA_pol_sigma_r3/r4-like"/>
</dbReference>
<dbReference type="PANTHER" id="PTHR43133">
    <property type="entry name" value="RNA POLYMERASE ECF-TYPE SIGMA FACTO"/>
    <property type="match status" value="1"/>
</dbReference>
<evidence type="ECO:0000256" key="4">
    <source>
        <dbReference type="ARBA" id="ARBA00023163"/>
    </source>
</evidence>
<sequence length="204" mass="23735">MEEKKALVESMINGSEAAFDELYHSYSGKLYRMAYFITGNRSDSEDILQETFVKCYLYKSKLKQTERFEPWLYQILVRTAWRLERKKKGRAEISYEGILENEEDKKSAEHIREDKKTDGPLESVLVAETANEIQAALSNLDIKYRTVILLYYYNELSTREIAHITGAMEGTVKSRLHKARKLLKDLLKADSSEKTEMERGFCHG</sequence>
<dbReference type="RefSeq" id="WP_038283393.1">
    <property type="nucleotide sequence ID" value="NZ_JPME01000023.1"/>
</dbReference>
<reference evidence="7 8" key="1">
    <citation type="submission" date="2014-07" db="EMBL/GenBank/DDBJ databases">
        <title>Draft genome of Clostridium celerecrescens 152B isolated from sediments associated with methane hydrate from Krishna Godavari basin.</title>
        <authorList>
            <person name="Honkalas V.S."/>
            <person name="Dabir A.P."/>
            <person name="Arora P."/>
            <person name="Dhakephalkar P.K."/>
        </authorList>
    </citation>
    <scope>NUCLEOTIDE SEQUENCE [LARGE SCALE GENOMIC DNA]</scope>
    <source>
        <strain evidence="7 8">152B</strain>
    </source>
</reference>
<dbReference type="Proteomes" id="UP000028525">
    <property type="component" value="Unassembled WGS sequence"/>
</dbReference>
<keyword evidence="4" id="KW-0804">Transcription</keyword>
<name>A0A084JHV7_9FIRM</name>
<evidence type="ECO:0000313" key="7">
    <source>
        <dbReference type="EMBL" id="KEZ88541.1"/>
    </source>
</evidence>
<evidence type="ECO:0000256" key="1">
    <source>
        <dbReference type="ARBA" id="ARBA00010641"/>
    </source>
</evidence>
<dbReference type="InterPro" id="IPR014284">
    <property type="entry name" value="RNA_pol_sigma-70_dom"/>
</dbReference>
<keyword evidence="3" id="KW-0731">Sigma factor</keyword>
<dbReference type="STRING" id="29354.IO98_17855"/>
<organism evidence="7 8">
    <name type="scientific">Lacrimispora celerecrescens</name>
    <dbReference type="NCBI Taxonomy" id="29354"/>
    <lineage>
        <taxon>Bacteria</taxon>
        <taxon>Bacillati</taxon>
        <taxon>Bacillota</taxon>
        <taxon>Clostridia</taxon>
        <taxon>Lachnospirales</taxon>
        <taxon>Lachnospiraceae</taxon>
        <taxon>Lacrimispora</taxon>
    </lineage>
</organism>
<dbReference type="SUPFAM" id="SSF88659">
    <property type="entry name" value="Sigma3 and sigma4 domains of RNA polymerase sigma factors"/>
    <property type="match status" value="1"/>
</dbReference>
<dbReference type="PANTHER" id="PTHR43133:SF51">
    <property type="entry name" value="RNA POLYMERASE SIGMA FACTOR"/>
    <property type="match status" value="1"/>
</dbReference>
<evidence type="ECO:0000313" key="8">
    <source>
        <dbReference type="Proteomes" id="UP000028525"/>
    </source>
</evidence>
<dbReference type="GO" id="GO:0016987">
    <property type="term" value="F:sigma factor activity"/>
    <property type="evidence" value="ECO:0007669"/>
    <property type="project" value="UniProtKB-KW"/>
</dbReference>
<dbReference type="InterPro" id="IPR039425">
    <property type="entry name" value="RNA_pol_sigma-70-like"/>
</dbReference>
<dbReference type="InterPro" id="IPR013249">
    <property type="entry name" value="RNA_pol_sigma70_r4_t2"/>
</dbReference>
<dbReference type="InterPro" id="IPR013325">
    <property type="entry name" value="RNA_pol_sigma_r2"/>
</dbReference>
<dbReference type="CDD" id="cd06171">
    <property type="entry name" value="Sigma70_r4"/>
    <property type="match status" value="1"/>
</dbReference>
<dbReference type="Pfam" id="PF08281">
    <property type="entry name" value="Sigma70_r4_2"/>
    <property type="match status" value="1"/>
</dbReference>